<dbReference type="EMBL" id="BMAU01021176">
    <property type="protein sequence ID" value="GFX93916.1"/>
    <property type="molecule type" value="Genomic_DNA"/>
</dbReference>
<proteinExistence type="predicted"/>
<gene>
    <name evidence="1" type="ORF">TNCV_3412791</name>
</gene>
<evidence type="ECO:0000313" key="2">
    <source>
        <dbReference type="Proteomes" id="UP000887159"/>
    </source>
</evidence>
<reference evidence="1" key="1">
    <citation type="submission" date="2020-08" db="EMBL/GenBank/DDBJ databases">
        <title>Multicomponent nature underlies the extraordinary mechanical properties of spider dragline silk.</title>
        <authorList>
            <person name="Kono N."/>
            <person name="Nakamura H."/>
            <person name="Mori M."/>
            <person name="Yoshida Y."/>
            <person name="Ohtoshi R."/>
            <person name="Malay A.D."/>
            <person name="Moran D.A.P."/>
            <person name="Tomita M."/>
            <person name="Numata K."/>
            <person name="Arakawa K."/>
        </authorList>
    </citation>
    <scope>NUCLEOTIDE SEQUENCE</scope>
</reference>
<keyword evidence="2" id="KW-1185">Reference proteome</keyword>
<evidence type="ECO:0000313" key="1">
    <source>
        <dbReference type="EMBL" id="GFX93916.1"/>
    </source>
</evidence>
<accession>A0A8X6UV48</accession>
<name>A0A8X6UV48_TRICX</name>
<organism evidence="1 2">
    <name type="scientific">Trichonephila clavipes</name>
    <name type="common">Golden silk orbweaver</name>
    <name type="synonym">Nephila clavipes</name>
    <dbReference type="NCBI Taxonomy" id="2585209"/>
    <lineage>
        <taxon>Eukaryota</taxon>
        <taxon>Metazoa</taxon>
        <taxon>Ecdysozoa</taxon>
        <taxon>Arthropoda</taxon>
        <taxon>Chelicerata</taxon>
        <taxon>Arachnida</taxon>
        <taxon>Araneae</taxon>
        <taxon>Araneomorphae</taxon>
        <taxon>Entelegynae</taxon>
        <taxon>Araneoidea</taxon>
        <taxon>Nephilidae</taxon>
        <taxon>Trichonephila</taxon>
    </lineage>
</organism>
<sequence>MDEVMDWLAILNVSTLEIHWKGFVPHVAEQCDVNINSFCFFFLFIEIPVSSNRVLMVENLNPAFFFCRVPVGVLMPQCQDAEAHFICRGSKFSR</sequence>
<comment type="caution">
    <text evidence="1">The sequence shown here is derived from an EMBL/GenBank/DDBJ whole genome shotgun (WGS) entry which is preliminary data.</text>
</comment>
<dbReference type="AlphaFoldDB" id="A0A8X6UV48"/>
<protein>
    <submittedName>
        <fullName evidence="1">Uncharacterized protein</fullName>
    </submittedName>
</protein>
<dbReference type="Proteomes" id="UP000887159">
    <property type="component" value="Unassembled WGS sequence"/>
</dbReference>